<dbReference type="Proteomes" id="UP001470230">
    <property type="component" value="Unassembled WGS sequence"/>
</dbReference>
<comment type="caution">
    <text evidence="2">The sequence shown here is derived from an EMBL/GenBank/DDBJ whole genome shotgun (WGS) entry which is preliminary data.</text>
</comment>
<proteinExistence type="predicted"/>
<feature type="domain" description="Protein kinase" evidence="1">
    <location>
        <begin position="1"/>
        <end position="100"/>
    </location>
</feature>
<keyword evidence="3" id="KW-1185">Reference proteome</keyword>
<dbReference type="Gene3D" id="1.10.510.10">
    <property type="entry name" value="Transferase(Phosphotransferase) domain 1"/>
    <property type="match status" value="1"/>
</dbReference>
<protein>
    <recommendedName>
        <fullName evidence="1">Protein kinase domain-containing protein</fullName>
    </recommendedName>
</protein>
<evidence type="ECO:0000313" key="3">
    <source>
        <dbReference type="Proteomes" id="UP001470230"/>
    </source>
</evidence>
<dbReference type="InterPro" id="IPR000719">
    <property type="entry name" value="Prot_kinase_dom"/>
</dbReference>
<gene>
    <name evidence="2" type="ORF">M9Y10_015307</name>
</gene>
<dbReference type="EMBL" id="JAPFFF010000002">
    <property type="protein sequence ID" value="KAK8897363.1"/>
    <property type="molecule type" value="Genomic_DNA"/>
</dbReference>
<dbReference type="PROSITE" id="PS50011">
    <property type="entry name" value="PROTEIN_KINASE_DOM"/>
    <property type="match status" value="1"/>
</dbReference>
<sequence length="100" mass="11432">MFYLHSIGVPKTRDLNPSNILLEDSLFPKICGFGLSKNVSEKDYSEELKEIIEMNHVYDKKSRVFGTPGFIAPEIYINNDYSILLLHVTQSGIEIDVRLL</sequence>
<name>A0ABR2L2S4_9EUKA</name>
<evidence type="ECO:0000313" key="2">
    <source>
        <dbReference type="EMBL" id="KAK8897363.1"/>
    </source>
</evidence>
<organism evidence="2 3">
    <name type="scientific">Tritrichomonas musculus</name>
    <dbReference type="NCBI Taxonomy" id="1915356"/>
    <lineage>
        <taxon>Eukaryota</taxon>
        <taxon>Metamonada</taxon>
        <taxon>Parabasalia</taxon>
        <taxon>Tritrichomonadida</taxon>
        <taxon>Tritrichomonadidae</taxon>
        <taxon>Tritrichomonas</taxon>
    </lineage>
</organism>
<dbReference type="Pfam" id="PF00069">
    <property type="entry name" value="Pkinase"/>
    <property type="match status" value="1"/>
</dbReference>
<dbReference type="InterPro" id="IPR011009">
    <property type="entry name" value="Kinase-like_dom_sf"/>
</dbReference>
<evidence type="ECO:0000259" key="1">
    <source>
        <dbReference type="PROSITE" id="PS50011"/>
    </source>
</evidence>
<dbReference type="SUPFAM" id="SSF56112">
    <property type="entry name" value="Protein kinase-like (PK-like)"/>
    <property type="match status" value="1"/>
</dbReference>
<accession>A0ABR2L2S4</accession>
<reference evidence="2 3" key="1">
    <citation type="submission" date="2024-04" db="EMBL/GenBank/DDBJ databases">
        <title>Tritrichomonas musculus Genome.</title>
        <authorList>
            <person name="Alves-Ferreira E."/>
            <person name="Grigg M."/>
            <person name="Lorenzi H."/>
            <person name="Galac M."/>
        </authorList>
    </citation>
    <scope>NUCLEOTIDE SEQUENCE [LARGE SCALE GENOMIC DNA]</scope>
    <source>
        <strain evidence="2 3">EAF2021</strain>
    </source>
</reference>